<dbReference type="InterPro" id="IPR054831">
    <property type="entry name" value="UPF0122_fam_protein"/>
</dbReference>
<reference evidence="4 5" key="1">
    <citation type="submission" date="2019-05" db="EMBL/GenBank/DDBJ databases">
        <title>Culicoidintestinum kansasii gen. nov., sp. nov. from the gastrointestinal tract of the biting midge, Culicoides sonorensis.</title>
        <authorList>
            <person name="Neupane S."/>
            <person name="Ghosh A."/>
            <person name="Gunther S."/>
            <person name="Martin K."/>
            <person name="Zurek L."/>
        </authorList>
    </citation>
    <scope>NUCLEOTIDE SEQUENCE [LARGE SCALE GENOMIC DNA]</scope>
    <source>
        <strain evidence="4 5">CS-1</strain>
    </source>
</reference>
<evidence type="ECO:0000256" key="2">
    <source>
        <dbReference type="ARBA" id="ARBA00024764"/>
    </source>
</evidence>
<dbReference type="InterPro" id="IPR036388">
    <property type="entry name" value="WH-like_DNA-bd_sf"/>
</dbReference>
<protein>
    <recommendedName>
        <fullName evidence="3">UPF0122 protein FEZ08_09760</fullName>
    </recommendedName>
</protein>
<comment type="function">
    <text evidence="2 3">Might take part in the signal recognition particle (SRP) pathway. This is inferred from the conservation of its genetic proximity to ftsY/ffh. May be a regulatory protein.</text>
</comment>
<comment type="caution">
    <text evidence="4">The sequence shown here is derived from an EMBL/GenBank/DDBJ whole genome shotgun (WGS) entry which is preliminary data.</text>
</comment>
<organism evidence="4 5">
    <name type="scientific">Culicoidibacter larvae</name>
    <dbReference type="NCBI Taxonomy" id="2579976"/>
    <lineage>
        <taxon>Bacteria</taxon>
        <taxon>Bacillati</taxon>
        <taxon>Bacillota</taxon>
        <taxon>Culicoidibacteria</taxon>
        <taxon>Culicoidibacterales</taxon>
        <taxon>Culicoidibacteraceae</taxon>
        <taxon>Culicoidibacter</taxon>
    </lineage>
</organism>
<dbReference type="FunCoup" id="A0A5R8Q9P2">
    <property type="interactions" value="36"/>
</dbReference>
<keyword evidence="5" id="KW-1185">Reference proteome</keyword>
<evidence type="ECO:0000256" key="3">
    <source>
        <dbReference type="HAMAP-Rule" id="MF_00245"/>
    </source>
</evidence>
<evidence type="ECO:0000313" key="5">
    <source>
        <dbReference type="Proteomes" id="UP000306912"/>
    </source>
</evidence>
<dbReference type="InterPro" id="IPR013324">
    <property type="entry name" value="RNA_pol_sigma_r3/r4-like"/>
</dbReference>
<dbReference type="InParanoid" id="A0A5R8Q9P2"/>
<dbReference type="EMBL" id="VBWP01000009">
    <property type="protein sequence ID" value="TLG72157.1"/>
    <property type="molecule type" value="Genomic_DNA"/>
</dbReference>
<proteinExistence type="inferred from homology"/>
<dbReference type="PANTHER" id="PTHR40083">
    <property type="entry name" value="UPF0122 PROTEIN CBO2450/CLC_2298"/>
    <property type="match status" value="1"/>
</dbReference>
<dbReference type="OrthoDB" id="6392at2"/>
<sequence length="111" mass="13069">MEKKVRLISLYELYQQLFTEKQQAYFEEYYFEDLSLAEIAENHQVSRNAVHDQVKKVEHGLETYEAKLGMLEMAMTYEQLLEKIYAAESLETVKALLDEARIEVEVTIGRD</sequence>
<dbReference type="HAMAP" id="MF_00245">
    <property type="entry name" value="UPF0122"/>
    <property type="match status" value="1"/>
</dbReference>
<dbReference type="Proteomes" id="UP000306912">
    <property type="component" value="Unassembled WGS sequence"/>
</dbReference>
<dbReference type="NCBIfam" id="NF045758">
    <property type="entry name" value="YlxM"/>
    <property type="match status" value="1"/>
</dbReference>
<dbReference type="Pfam" id="PF04297">
    <property type="entry name" value="UPF0122"/>
    <property type="match status" value="1"/>
</dbReference>
<name>A0A5R8Q9P2_9FIRM</name>
<gene>
    <name evidence="4" type="ORF">FEZ08_09760</name>
</gene>
<comment type="similarity">
    <text evidence="1 3">Belongs to the UPF0122 family.</text>
</comment>
<dbReference type="PANTHER" id="PTHR40083:SF1">
    <property type="entry name" value="UPF0122 PROTEIN YLXM"/>
    <property type="match status" value="1"/>
</dbReference>
<accession>A0A5R8Q9P2</accession>
<evidence type="ECO:0000256" key="1">
    <source>
        <dbReference type="ARBA" id="ARBA00008720"/>
    </source>
</evidence>
<dbReference type="Gene3D" id="1.10.10.10">
    <property type="entry name" value="Winged helix-like DNA-binding domain superfamily/Winged helix DNA-binding domain"/>
    <property type="match status" value="1"/>
</dbReference>
<dbReference type="SUPFAM" id="SSF88659">
    <property type="entry name" value="Sigma3 and sigma4 domains of RNA polymerase sigma factors"/>
    <property type="match status" value="1"/>
</dbReference>
<dbReference type="InterPro" id="IPR007394">
    <property type="entry name" value="UPF0122"/>
</dbReference>
<evidence type="ECO:0000313" key="4">
    <source>
        <dbReference type="EMBL" id="TLG72157.1"/>
    </source>
</evidence>
<dbReference type="AlphaFoldDB" id="A0A5R8Q9P2"/>